<keyword evidence="1" id="KW-1133">Transmembrane helix</keyword>
<protein>
    <submittedName>
        <fullName evidence="2">Uncharacterized protein</fullName>
    </submittedName>
</protein>
<dbReference type="Proteomes" id="UP000824890">
    <property type="component" value="Unassembled WGS sequence"/>
</dbReference>
<keyword evidence="3" id="KW-1185">Reference proteome</keyword>
<dbReference type="PANTHER" id="PTHR31029:SF4">
    <property type="entry name" value="CYCLIN-DEPENDENT KINASE-LIKE PROTEIN"/>
    <property type="match status" value="1"/>
</dbReference>
<keyword evidence="1" id="KW-0472">Membrane</keyword>
<accession>A0ABQ8B645</accession>
<organism evidence="2 3">
    <name type="scientific">Brassica napus</name>
    <name type="common">Rape</name>
    <dbReference type="NCBI Taxonomy" id="3708"/>
    <lineage>
        <taxon>Eukaryota</taxon>
        <taxon>Viridiplantae</taxon>
        <taxon>Streptophyta</taxon>
        <taxon>Embryophyta</taxon>
        <taxon>Tracheophyta</taxon>
        <taxon>Spermatophyta</taxon>
        <taxon>Magnoliopsida</taxon>
        <taxon>eudicotyledons</taxon>
        <taxon>Gunneridae</taxon>
        <taxon>Pentapetalae</taxon>
        <taxon>rosids</taxon>
        <taxon>malvids</taxon>
        <taxon>Brassicales</taxon>
        <taxon>Brassicaceae</taxon>
        <taxon>Brassiceae</taxon>
        <taxon>Brassica</taxon>
    </lineage>
</organism>
<feature type="transmembrane region" description="Helical" evidence="1">
    <location>
        <begin position="79"/>
        <end position="100"/>
    </location>
</feature>
<dbReference type="PANTHER" id="PTHR31029">
    <property type="entry name" value="CYCLIN-DEPENDENT KINASE-LIKE PROTEIN"/>
    <property type="match status" value="1"/>
</dbReference>
<sequence length="101" mass="11987">MTEQPSSRVTKHFSDEFSQFCDRKMSDFVWMLCWNRVSGLNRFYCVGASKSVWLVHLLANSVNSEKDYWFDLQLVVTGLRIWFGLWFNQAFMCTVVWLSAR</sequence>
<name>A0ABQ8B645_BRANA</name>
<dbReference type="EMBL" id="JAGKQM010000012">
    <property type="protein sequence ID" value="KAH0899918.1"/>
    <property type="molecule type" value="Genomic_DNA"/>
</dbReference>
<reference evidence="2 3" key="1">
    <citation type="submission" date="2021-05" db="EMBL/GenBank/DDBJ databases">
        <title>Genome Assembly of Synthetic Allotetraploid Brassica napus Reveals Homoeologous Exchanges between Subgenomes.</title>
        <authorList>
            <person name="Davis J.T."/>
        </authorList>
    </citation>
    <scope>NUCLEOTIDE SEQUENCE [LARGE SCALE GENOMIC DNA]</scope>
    <source>
        <strain evidence="3">cv. Da-Ae</strain>
        <tissue evidence="2">Seedling</tissue>
    </source>
</reference>
<gene>
    <name evidence="2" type="ORF">HID58_049486</name>
</gene>
<evidence type="ECO:0000313" key="3">
    <source>
        <dbReference type="Proteomes" id="UP000824890"/>
    </source>
</evidence>
<proteinExistence type="predicted"/>
<dbReference type="InterPro" id="IPR042316">
    <property type="entry name" value="IRKI-like"/>
</dbReference>
<evidence type="ECO:0000256" key="1">
    <source>
        <dbReference type="SAM" id="Phobius"/>
    </source>
</evidence>
<keyword evidence="1" id="KW-0812">Transmembrane</keyword>
<comment type="caution">
    <text evidence="2">The sequence shown here is derived from an EMBL/GenBank/DDBJ whole genome shotgun (WGS) entry which is preliminary data.</text>
</comment>
<evidence type="ECO:0000313" key="2">
    <source>
        <dbReference type="EMBL" id="KAH0899918.1"/>
    </source>
</evidence>